<feature type="compositionally biased region" description="Acidic residues" evidence="1">
    <location>
        <begin position="153"/>
        <end position="166"/>
    </location>
</feature>
<sequence>MSSSSNTNIINNNNIQQEGDEGIDTTMGGNTGEVENRDDSCRAMPTIGVNPPPPEVGLKNGEVDKGGSEGEDEDDDEDNNDDDEEEEVPLYDPRFRRLSHAECDSRRESLMHEVAERHSRRPSIQFALNENEVTEIPYETIEGAANIGQNNNNEDDDEDDDDEEESAGLSPSSESDDVVVVDELPSSTAAAAAAASKNDGTETRRRSSNHEPRRRSSLEMCSIESKAEHELREREMAHRKYMEKAAIDGEPHVDFDVKVEVETYEVPKVVAAAPSTTPTANTIINA</sequence>
<feature type="region of interest" description="Disordered" evidence="1">
    <location>
        <begin position="113"/>
        <end position="227"/>
    </location>
</feature>
<comment type="caution">
    <text evidence="2">The sequence shown here is derived from an EMBL/GenBank/DDBJ whole genome shotgun (WGS) entry which is preliminary data.</text>
</comment>
<feature type="compositionally biased region" description="Basic and acidic residues" evidence="1">
    <location>
        <begin position="199"/>
        <end position="217"/>
    </location>
</feature>
<feature type="region of interest" description="Disordered" evidence="1">
    <location>
        <begin position="1"/>
        <end position="98"/>
    </location>
</feature>
<gene>
    <name evidence="2" type="ORF">FOL47_006990</name>
</gene>
<dbReference type="OrthoDB" id="10540363at2759"/>
<feature type="compositionally biased region" description="Acidic residues" evidence="1">
    <location>
        <begin position="69"/>
        <end position="89"/>
    </location>
</feature>
<organism evidence="2 3">
    <name type="scientific">Perkinsus chesapeaki</name>
    <name type="common">Clam parasite</name>
    <name type="synonym">Perkinsus andrewsi</name>
    <dbReference type="NCBI Taxonomy" id="330153"/>
    <lineage>
        <taxon>Eukaryota</taxon>
        <taxon>Sar</taxon>
        <taxon>Alveolata</taxon>
        <taxon>Perkinsozoa</taxon>
        <taxon>Perkinsea</taxon>
        <taxon>Perkinsida</taxon>
        <taxon>Perkinsidae</taxon>
        <taxon>Perkinsus</taxon>
    </lineage>
</organism>
<evidence type="ECO:0000256" key="1">
    <source>
        <dbReference type="SAM" id="MobiDB-lite"/>
    </source>
</evidence>
<accession>A0A7J6N2A1</accession>
<feature type="compositionally biased region" description="Low complexity" evidence="1">
    <location>
        <begin position="1"/>
        <end position="15"/>
    </location>
</feature>
<evidence type="ECO:0000313" key="3">
    <source>
        <dbReference type="Proteomes" id="UP000591131"/>
    </source>
</evidence>
<dbReference type="AlphaFoldDB" id="A0A7J6N2A1"/>
<evidence type="ECO:0000313" key="2">
    <source>
        <dbReference type="EMBL" id="KAF4678038.1"/>
    </source>
</evidence>
<feature type="compositionally biased region" description="Low complexity" evidence="1">
    <location>
        <begin position="181"/>
        <end position="195"/>
    </location>
</feature>
<dbReference type="EMBL" id="JAAPAO010000004">
    <property type="protein sequence ID" value="KAF4678038.1"/>
    <property type="molecule type" value="Genomic_DNA"/>
</dbReference>
<protein>
    <submittedName>
        <fullName evidence="2">Uncharacterized protein</fullName>
    </submittedName>
</protein>
<dbReference type="Proteomes" id="UP000591131">
    <property type="component" value="Unassembled WGS sequence"/>
</dbReference>
<keyword evidence="3" id="KW-1185">Reference proteome</keyword>
<name>A0A7J6N2A1_PERCH</name>
<reference evidence="2 3" key="1">
    <citation type="submission" date="2020-04" db="EMBL/GenBank/DDBJ databases">
        <title>Perkinsus chesapeaki whole genome sequence.</title>
        <authorList>
            <person name="Bogema D.R."/>
        </authorList>
    </citation>
    <scope>NUCLEOTIDE SEQUENCE [LARGE SCALE GENOMIC DNA]</scope>
    <source>
        <strain evidence="2">ATCC PRA-425</strain>
    </source>
</reference>
<proteinExistence type="predicted"/>